<dbReference type="AlphaFoldDB" id="A0A0C9WI65"/>
<protein>
    <submittedName>
        <fullName evidence="1">Uncharacterized protein</fullName>
    </submittedName>
</protein>
<reference evidence="1 2" key="1">
    <citation type="submission" date="2014-04" db="EMBL/GenBank/DDBJ databases">
        <authorList>
            <consortium name="DOE Joint Genome Institute"/>
            <person name="Kuo A."/>
            <person name="Kohler A."/>
            <person name="Nagy L.G."/>
            <person name="Floudas D."/>
            <person name="Copeland A."/>
            <person name="Barry K.W."/>
            <person name="Cichocki N."/>
            <person name="Veneault-Fourrey C."/>
            <person name="LaButti K."/>
            <person name="Lindquist E.A."/>
            <person name="Lipzen A."/>
            <person name="Lundell T."/>
            <person name="Morin E."/>
            <person name="Murat C."/>
            <person name="Sun H."/>
            <person name="Tunlid A."/>
            <person name="Henrissat B."/>
            <person name="Grigoriev I.V."/>
            <person name="Hibbett D.S."/>
            <person name="Martin F."/>
            <person name="Nordberg H.P."/>
            <person name="Cantor M.N."/>
            <person name="Hua S.X."/>
        </authorList>
    </citation>
    <scope>NUCLEOTIDE SEQUENCE [LARGE SCALE GENOMIC DNA]</scope>
    <source>
        <strain evidence="1 2">LaAM-08-1</strain>
    </source>
</reference>
<dbReference type="EMBL" id="KN838912">
    <property type="protein sequence ID" value="KIJ92404.1"/>
    <property type="molecule type" value="Genomic_DNA"/>
</dbReference>
<dbReference type="Proteomes" id="UP000054477">
    <property type="component" value="Unassembled WGS sequence"/>
</dbReference>
<dbReference type="GO" id="GO:0016705">
    <property type="term" value="F:oxidoreductase activity, acting on paired donors, with incorporation or reduction of molecular oxygen"/>
    <property type="evidence" value="ECO:0007669"/>
    <property type="project" value="InterPro"/>
</dbReference>
<dbReference type="SUPFAM" id="SSF48264">
    <property type="entry name" value="Cytochrome P450"/>
    <property type="match status" value="1"/>
</dbReference>
<dbReference type="Gene3D" id="1.10.630.10">
    <property type="entry name" value="Cytochrome P450"/>
    <property type="match status" value="1"/>
</dbReference>
<organism evidence="1 2">
    <name type="scientific">Laccaria amethystina LaAM-08-1</name>
    <dbReference type="NCBI Taxonomy" id="1095629"/>
    <lineage>
        <taxon>Eukaryota</taxon>
        <taxon>Fungi</taxon>
        <taxon>Dikarya</taxon>
        <taxon>Basidiomycota</taxon>
        <taxon>Agaricomycotina</taxon>
        <taxon>Agaricomycetes</taxon>
        <taxon>Agaricomycetidae</taxon>
        <taxon>Agaricales</taxon>
        <taxon>Agaricineae</taxon>
        <taxon>Hydnangiaceae</taxon>
        <taxon>Laccaria</taxon>
    </lineage>
</organism>
<accession>A0A0C9WI65</accession>
<dbReference type="InterPro" id="IPR036396">
    <property type="entry name" value="Cyt_P450_sf"/>
</dbReference>
<gene>
    <name evidence="1" type="ORF">K443DRAFT_113664</name>
</gene>
<name>A0A0C9WI65_9AGAR</name>
<proteinExistence type="predicted"/>
<sequence length="86" mass="9320">TTEDAAVPLHFPICDPSTGAITNELLITKGTPVYIGLAAANWSKAIWGPDVHELKPERWIGKMALGGRKDSVKMPNIFSNPCLTFV</sequence>
<dbReference type="OrthoDB" id="1470350at2759"/>
<dbReference type="GO" id="GO:0005506">
    <property type="term" value="F:iron ion binding"/>
    <property type="evidence" value="ECO:0007669"/>
    <property type="project" value="InterPro"/>
</dbReference>
<evidence type="ECO:0000313" key="1">
    <source>
        <dbReference type="EMBL" id="KIJ92404.1"/>
    </source>
</evidence>
<dbReference type="GO" id="GO:0004497">
    <property type="term" value="F:monooxygenase activity"/>
    <property type="evidence" value="ECO:0007669"/>
    <property type="project" value="InterPro"/>
</dbReference>
<evidence type="ECO:0000313" key="2">
    <source>
        <dbReference type="Proteomes" id="UP000054477"/>
    </source>
</evidence>
<dbReference type="STRING" id="1095629.A0A0C9WI65"/>
<keyword evidence="2" id="KW-1185">Reference proteome</keyword>
<dbReference type="HOGENOM" id="CLU_2503884_0_0_1"/>
<reference evidence="2" key="2">
    <citation type="submission" date="2015-01" db="EMBL/GenBank/DDBJ databases">
        <title>Evolutionary Origins and Diversification of the Mycorrhizal Mutualists.</title>
        <authorList>
            <consortium name="DOE Joint Genome Institute"/>
            <consortium name="Mycorrhizal Genomics Consortium"/>
            <person name="Kohler A."/>
            <person name="Kuo A."/>
            <person name="Nagy L.G."/>
            <person name="Floudas D."/>
            <person name="Copeland A."/>
            <person name="Barry K.W."/>
            <person name="Cichocki N."/>
            <person name="Veneault-Fourrey C."/>
            <person name="LaButti K."/>
            <person name="Lindquist E.A."/>
            <person name="Lipzen A."/>
            <person name="Lundell T."/>
            <person name="Morin E."/>
            <person name="Murat C."/>
            <person name="Riley R."/>
            <person name="Ohm R."/>
            <person name="Sun H."/>
            <person name="Tunlid A."/>
            <person name="Henrissat B."/>
            <person name="Grigoriev I.V."/>
            <person name="Hibbett D.S."/>
            <person name="Martin F."/>
        </authorList>
    </citation>
    <scope>NUCLEOTIDE SEQUENCE [LARGE SCALE GENOMIC DNA]</scope>
    <source>
        <strain evidence="2">LaAM-08-1</strain>
    </source>
</reference>
<dbReference type="GO" id="GO:0020037">
    <property type="term" value="F:heme binding"/>
    <property type="evidence" value="ECO:0007669"/>
    <property type="project" value="InterPro"/>
</dbReference>
<feature type="non-terminal residue" evidence="1">
    <location>
        <position position="1"/>
    </location>
</feature>